<evidence type="ECO:0000313" key="2">
    <source>
        <dbReference type="EMBL" id="VUZ85954.1"/>
    </source>
</evidence>
<dbReference type="InterPro" id="IPR029060">
    <property type="entry name" value="PIN-like_dom_sf"/>
</dbReference>
<sequence>MPVAITDTGPLVALLDRAERHHGWVMERVAELEAPLLVCEPVLAEAMFLLARLPKAQEAVWELLENGAIRIALHIEEQIVALRALHRKYRDRPMSLADACVVRMAELHEHHAVFTLDSDFSVYRKHGREPLILIHPS</sequence>
<dbReference type="Gene3D" id="3.40.50.1010">
    <property type="entry name" value="5'-nuclease"/>
    <property type="match status" value="1"/>
</dbReference>
<dbReference type="EMBL" id="CABIKM010000038">
    <property type="protein sequence ID" value="VUZ85954.1"/>
    <property type="molecule type" value="Genomic_DNA"/>
</dbReference>
<dbReference type="Pfam" id="PF01850">
    <property type="entry name" value="PIN"/>
    <property type="match status" value="1"/>
</dbReference>
<dbReference type="Proteomes" id="UP000334340">
    <property type="component" value="Unassembled WGS sequence"/>
</dbReference>
<evidence type="ECO:0000259" key="1">
    <source>
        <dbReference type="Pfam" id="PF01850"/>
    </source>
</evidence>
<name>A0A564ZKW1_9BACT</name>
<protein>
    <submittedName>
        <fullName evidence="2">Ribonuclease VapC26</fullName>
        <ecNumber evidence="2">3.1.-.-</ecNumber>
    </submittedName>
</protein>
<reference evidence="2 3" key="1">
    <citation type="submission" date="2019-07" db="EMBL/GenBank/DDBJ databases">
        <authorList>
            <person name="Cremers G."/>
        </authorList>
    </citation>
    <scope>NUCLEOTIDE SEQUENCE [LARGE SCALE GENOMIC DNA]</scope>
</reference>
<dbReference type="EC" id="3.1.-.-" evidence="2"/>
<keyword evidence="2" id="KW-0378">Hydrolase</keyword>
<proteinExistence type="predicted"/>
<accession>A0A564ZKW1</accession>
<dbReference type="InterPro" id="IPR002716">
    <property type="entry name" value="PIN_dom"/>
</dbReference>
<feature type="domain" description="PIN" evidence="1">
    <location>
        <begin position="5"/>
        <end position="124"/>
    </location>
</feature>
<organism evidence="2 3">
    <name type="scientific">Candidatus Methylomirabilis lanthanidiphila</name>
    <dbReference type="NCBI Taxonomy" id="2211376"/>
    <lineage>
        <taxon>Bacteria</taxon>
        <taxon>Candidatus Methylomirabilota</taxon>
        <taxon>Candidatus Methylomirabilia</taxon>
        <taxon>Candidatus Methylomirabilales</taxon>
        <taxon>Candidatus Methylomirabilaceae</taxon>
        <taxon>Candidatus Methylomirabilis</taxon>
    </lineage>
</organism>
<dbReference type="SUPFAM" id="SSF88723">
    <property type="entry name" value="PIN domain-like"/>
    <property type="match status" value="1"/>
</dbReference>
<dbReference type="GO" id="GO:0016787">
    <property type="term" value="F:hydrolase activity"/>
    <property type="evidence" value="ECO:0007669"/>
    <property type="project" value="UniProtKB-KW"/>
</dbReference>
<keyword evidence="3" id="KW-1185">Reference proteome</keyword>
<dbReference type="AlphaFoldDB" id="A0A564ZKW1"/>
<evidence type="ECO:0000313" key="3">
    <source>
        <dbReference type="Proteomes" id="UP000334340"/>
    </source>
</evidence>
<gene>
    <name evidence="2" type="ORF">MELA_02348</name>
</gene>